<accession>A0A0R2JEW1</accession>
<gene>
    <name evidence="1" type="ORF">IV43_GL000794</name>
</gene>
<dbReference type="SUPFAM" id="SSF141571">
    <property type="entry name" value="Pentapeptide repeat-like"/>
    <property type="match status" value="1"/>
</dbReference>
<dbReference type="EMBL" id="JQBK01000196">
    <property type="protein sequence ID" value="KRN75902.1"/>
    <property type="molecule type" value="Genomic_DNA"/>
</dbReference>
<dbReference type="PANTHER" id="PTHR42999">
    <property type="entry name" value="ANTIBIOTIC RESISTANCE PROTEIN MCBG"/>
    <property type="match status" value="1"/>
</dbReference>
<organism evidence="1 2">
    <name type="scientific">Ligilactobacillus acidipiscis</name>
    <dbReference type="NCBI Taxonomy" id="89059"/>
    <lineage>
        <taxon>Bacteria</taxon>
        <taxon>Bacillati</taxon>
        <taxon>Bacillota</taxon>
        <taxon>Bacilli</taxon>
        <taxon>Lactobacillales</taxon>
        <taxon>Lactobacillaceae</taxon>
        <taxon>Ligilactobacillus</taxon>
    </lineage>
</organism>
<evidence type="ECO:0000313" key="2">
    <source>
        <dbReference type="Proteomes" id="UP000051491"/>
    </source>
</evidence>
<evidence type="ECO:0000313" key="1">
    <source>
        <dbReference type="EMBL" id="KRN75902.1"/>
    </source>
</evidence>
<reference evidence="1 2" key="1">
    <citation type="journal article" date="2015" name="Genome Announc.">
        <title>Expanding the biotechnology potential of lactobacilli through comparative genomics of 213 strains and associated genera.</title>
        <authorList>
            <person name="Sun Z."/>
            <person name="Harris H.M."/>
            <person name="McCann A."/>
            <person name="Guo C."/>
            <person name="Argimon S."/>
            <person name="Zhang W."/>
            <person name="Yang X."/>
            <person name="Jeffery I.B."/>
            <person name="Cooney J.C."/>
            <person name="Kagawa T.F."/>
            <person name="Liu W."/>
            <person name="Song Y."/>
            <person name="Salvetti E."/>
            <person name="Wrobel A."/>
            <person name="Rasinkangas P."/>
            <person name="Parkhill J."/>
            <person name="Rea M.C."/>
            <person name="O'Sullivan O."/>
            <person name="Ritari J."/>
            <person name="Douillard F.P."/>
            <person name="Paul Ross R."/>
            <person name="Yang R."/>
            <person name="Briner A.E."/>
            <person name="Felis G.E."/>
            <person name="de Vos W.M."/>
            <person name="Barrangou R."/>
            <person name="Klaenhammer T.R."/>
            <person name="Caufield P.W."/>
            <person name="Cui Y."/>
            <person name="Zhang H."/>
            <person name="O'Toole P.W."/>
        </authorList>
    </citation>
    <scope>NUCLEOTIDE SEQUENCE [LARGE SCALE GENOMIC DNA]</scope>
    <source>
        <strain evidence="1 2">DSM 15353</strain>
    </source>
</reference>
<dbReference type="InterPro" id="IPR001646">
    <property type="entry name" value="5peptide_repeat"/>
</dbReference>
<dbReference type="AlphaFoldDB" id="A0A0R2JEW1"/>
<dbReference type="PATRIC" id="fig|89059.3.peg.827"/>
<dbReference type="InterPro" id="IPR052949">
    <property type="entry name" value="PA_immunity-related"/>
</dbReference>
<dbReference type="Proteomes" id="UP000051491">
    <property type="component" value="Unassembled WGS sequence"/>
</dbReference>
<sequence length="199" mass="22563">MGKVIQGQNLSLDDVDSEKTYEECHFTYSSDQLSFSAVAFKNCTFEQTDFSHSEWVECEFKSCQFLNNNFSESCFFQTVFNKYQLMGTNFSNNTWKNVTVKDSKADYCNFSSSKIDASSFVDTSLLEAYFQETKSKKKLLCHNCEMNGVDFLDTSLRGLDLSTSYFDDLIVTPSLVKECIIAPLQATAFAGLLGVKFKE</sequence>
<protein>
    <submittedName>
        <fullName evidence="1">Pentapeptide repeat-containing protein</fullName>
    </submittedName>
</protein>
<comment type="caution">
    <text evidence="1">The sequence shown here is derived from an EMBL/GenBank/DDBJ whole genome shotgun (WGS) entry which is preliminary data.</text>
</comment>
<proteinExistence type="predicted"/>
<name>A0A0R2JEW1_9LACO</name>
<dbReference type="PANTHER" id="PTHR42999:SF1">
    <property type="entry name" value="PENTAPEPTIDE REPEAT-CONTAINING PROTEIN"/>
    <property type="match status" value="1"/>
</dbReference>
<dbReference type="Gene3D" id="2.160.20.80">
    <property type="entry name" value="E3 ubiquitin-protein ligase SopA"/>
    <property type="match status" value="1"/>
</dbReference>
<dbReference type="Pfam" id="PF13599">
    <property type="entry name" value="Pentapeptide_4"/>
    <property type="match status" value="1"/>
</dbReference>
<dbReference type="STRING" id="89059.LAC1533_0234"/>